<dbReference type="AlphaFoldDB" id="A0A5B8UQ37"/>
<evidence type="ECO:0000313" key="2">
    <source>
        <dbReference type="EMBL" id="QEC58369.1"/>
    </source>
</evidence>
<dbReference type="OrthoDB" id="241638at2"/>
<accession>A0A5B8UQ37</accession>
<protein>
    <recommendedName>
        <fullName evidence="4">PKD domain-containing protein</fullName>
    </recommendedName>
</protein>
<keyword evidence="1" id="KW-0732">Signal</keyword>
<feature type="signal peptide" evidence="1">
    <location>
        <begin position="1"/>
        <end position="21"/>
    </location>
</feature>
<evidence type="ECO:0000313" key="3">
    <source>
        <dbReference type="Proteomes" id="UP000321204"/>
    </source>
</evidence>
<dbReference type="KEGG" id="fgg:FSB75_21505"/>
<organism evidence="2 3">
    <name type="scientific">Flavisolibacter ginsenosidimutans</name>
    <dbReference type="NCBI Taxonomy" id="661481"/>
    <lineage>
        <taxon>Bacteria</taxon>
        <taxon>Pseudomonadati</taxon>
        <taxon>Bacteroidota</taxon>
        <taxon>Chitinophagia</taxon>
        <taxon>Chitinophagales</taxon>
        <taxon>Chitinophagaceae</taxon>
        <taxon>Flavisolibacter</taxon>
    </lineage>
</organism>
<dbReference type="Proteomes" id="UP000321204">
    <property type="component" value="Chromosome"/>
</dbReference>
<gene>
    <name evidence="2" type="ORF">FSB75_21505</name>
</gene>
<evidence type="ECO:0000256" key="1">
    <source>
        <dbReference type="SAM" id="SignalP"/>
    </source>
</evidence>
<dbReference type="EMBL" id="CP042433">
    <property type="protein sequence ID" value="QEC58369.1"/>
    <property type="molecule type" value="Genomic_DNA"/>
</dbReference>
<feature type="chain" id="PRO_5022931022" description="PKD domain-containing protein" evidence="1">
    <location>
        <begin position="22"/>
        <end position="527"/>
    </location>
</feature>
<sequence>MRITFFLACALSAVLSQAQLAKVTMADRQAYHMNQNRPMVVVNPFSKAFHVKNLGGVMSDGKDGFMRLDVWKAGSGKEGAYVHLLKFDHKLSIVAEKETVLEGEGSENMLPVLIFNTPGSIHVVLAGGSKEANQYSIFYWEFSDADLAVKKAHVVLASLPFDKDKEYTLTSVRNQKAGTFGVTVLEEGGKKEAAFLHSLSFNSSPSLVFKQSTTLSFLGKKGRISGTQISESGTVFSLLSYPDEKIDELFVYSVLLAGKEGAKLLPLASGGQPLINCDFGLSSDNGILFSGLSWPGKKDYSAALAVGKISSSGDQSILKEEPFAPSLLDVLQKTKKTGLSKDYFVRSVTQRNNGVIDVVVQYCFQNIGNSASGGISGVVELLDAVIFSFEGDRLVSTIPIKRNLYQGTNGSAATVNPNHFGIPEVFTAENNLYLIYFDNPENTMGANDGKTPKSKNFYKGVVTLARIDKNYKTAQQQLLDFDHDEGFMNFYEMLVYKIDNKRYLLNSDKFGVFTKNVKTASLLAEVK</sequence>
<dbReference type="RefSeq" id="WP_146791656.1">
    <property type="nucleotide sequence ID" value="NZ_BAABIO010000003.1"/>
</dbReference>
<name>A0A5B8UQ37_9BACT</name>
<reference evidence="2 3" key="1">
    <citation type="journal article" date="2015" name="Int. J. Syst. Evol. Microbiol.">
        <title>Flavisolibacter ginsenosidimutans sp. nov., with ginsenoside-converting activity isolated from soil used for cultivating ginseng.</title>
        <authorList>
            <person name="Zhao Y."/>
            <person name="Liu Q."/>
            <person name="Kang M.S."/>
            <person name="Jin F."/>
            <person name="Yu H."/>
            <person name="Im W.T."/>
        </authorList>
    </citation>
    <scope>NUCLEOTIDE SEQUENCE [LARGE SCALE GENOMIC DNA]</scope>
    <source>
        <strain evidence="2 3">Gsoil 636</strain>
    </source>
</reference>
<evidence type="ECO:0008006" key="4">
    <source>
        <dbReference type="Google" id="ProtNLM"/>
    </source>
</evidence>
<keyword evidence="3" id="KW-1185">Reference proteome</keyword>
<proteinExistence type="predicted"/>